<protein>
    <submittedName>
        <fullName evidence="4">Uncharacterized protein</fullName>
    </submittedName>
</protein>
<organism evidence="4 5">
    <name type="scientific">Zophobas morio</name>
    <dbReference type="NCBI Taxonomy" id="2755281"/>
    <lineage>
        <taxon>Eukaryota</taxon>
        <taxon>Metazoa</taxon>
        <taxon>Ecdysozoa</taxon>
        <taxon>Arthropoda</taxon>
        <taxon>Hexapoda</taxon>
        <taxon>Insecta</taxon>
        <taxon>Pterygota</taxon>
        <taxon>Neoptera</taxon>
        <taxon>Endopterygota</taxon>
        <taxon>Coleoptera</taxon>
        <taxon>Polyphaga</taxon>
        <taxon>Cucujiformia</taxon>
        <taxon>Tenebrionidae</taxon>
        <taxon>Zophobas</taxon>
    </lineage>
</organism>
<dbReference type="EMBL" id="JALNTZ010000002">
    <property type="protein sequence ID" value="KAJ3663905.1"/>
    <property type="molecule type" value="Genomic_DNA"/>
</dbReference>
<feature type="domain" description="GST N-terminal" evidence="2">
    <location>
        <begin position="1"/>
        <end position="83"/>
    </location>
</feature>
<dbReference type="CDD" id="cd03045">
    <property type="entry name" value="GST_N_Delta_Epsilon"/>
    <property type="match status" value="1"/>
</dbReference>
<dbReference type="FunFam" id="1.20.1050.10:FF:000007">
    <property type="entry name" value="Glutathione S-transferase 1-1"/>
    <property type="match status" value="1"/>
</dbReference>
<reference evidence="4" key="1">
    <citation type="journal article" date="2023" name="G3 (Bethesda)">
        <title>Whole genome assemblies of Zophobas morio and Tenebrio molitor.</title>
        <authorList>
            <person name="Kaur S."/>
            <person name="Stinson S.A."/>
            <person name="diCenzo G.C."/>
        </authorList>
    </citation>
    <scope>NUCLEOTIDE SEQUENCE</scope>
    <source>
        <strain evidence="4">QUZm001</strain>
    </source>
</reference>
<gene>
    <name evidence="4" type="ORF">Zmor_008123</name>
</gene>
<dbReference type="SFLD" id="SFLDG00358">
    <property type="entry name" value="Main_(cytGST)"/>
    <property type="match status" value="1"/>
</dbReference>
<feature type="domain" description="GST C-terminal" evidence="3">
    <location>
        <begin position="89"/>
        <end position="214"/>
    </location>
</feature>
<dbReference type="Pfam" id="PF13409">
    <property type="entry name" value="GST_N_2"/>
    <property type="match status" value="1"/>
</dbReference>
<evidence type="ECO:0000259" key="2">
    <source>
        <dbReference type="PROSITE" id="PS50404"/>
    </source>
</evidence>
<dbReference type="InterPro" id="IPR004046">
    <property type="entry name" value="GST_C"/>
</dbReference>
<dbReference type="PANTHER" id="PTHR43969">
    <property type="entry name" value="GLUTATHIONE S TRANSFERASE D10, ISOFORM A-RELATED"/>
    <property type="match status" value="1"/>
</dbReference>
<dbReference type="PROSITE" id="PS50404">
    <property type="entry name" value="GST_NTER"/>
    <property type="match status" value="1"/>
</dbReference>
<keyword evidence="5" id="KW-1185">Reference proteome</keyword>
<dbReference type="PANTHER" id="PTHR43969:SF8">
    <property type="entry name" value="GLUTATHIONE S TRANSFERASE E13, ISOFORM A-RELATED"/>
    <property type="match status" value="1"/>
</dbReference>
<dbReference type="Gene3D" id="3.40.30.10">
    <property type="entry name" value="Glutaredoxin"/>
    <property type="match status" value="1"/>
</dbReference>
<evidence type="ECO:0000259" key="3">
    <source>
        <dbReference type="PROSITE" id="PS50405"/>
    </source>
</evidence>
<dbReference type="InterPro" id="IPR040079">
    <property type="entry name" value="Glutathione_S-Trfase"/>
</dbReference>
<dbReference type="FunFam" id="3.40.30.10:FF:000034">
    <property type="entry name" value="glutathione S-transferase 1"/>
    <property type="match status" value="1"/>
</dbReference>
<dbReference type="InterPro" id="IPR036282">
    <property type="entry name" value="Glutathione-S-Trfase_C_sf"/>
</dbReference>
<comment type="caution">
    <text evidence="4">The sequence shown here is derived from an EMBL/GenBank/DDBJ whole genome shotgun (WGS) entry which is preliminary data.</text>
</comment>
<dbReference type="GO" id="GO:0006749">
    <property type="term" value="P:glutathione metabolic process"/>
    <property type="evidence" value="ECO:0007669"/>
    <property type="project" value="TreeGrafter"/>
</dbReference>
<dbReference type="AlphaFoldDB" id="A0AA38MMR4"/>
<comment type="subunit">
    <text evidence="1">Homodimer.</text>
</comment>
<dbReference type="Pfam" id="PF00043">
    <property type="entry name" value="GST_C"/>
    <property type="match status" value="1"/>
</dbReference>
<dbReference type="Gene3D" id="1.20.1050.10">
    <property type="match status" value="1"/>
</dbReference>
<dbReference type="CDD" id="cd03177">
    <property type="entry name" value="GST_C_Delta_Epsilon"/>
    <property type="match status" value="1"/>
</dbReference>
<dbReference type="SUPFAM" id="SSF47616">
    <property type="entry name" value="GST C-terminal domain-like"/>
    <property type="match status" value="1"/>
</dbReference>
<evidence type="ECO:0000313" key="4">
    <source>
        <dbReference type="EMBL" id="KAJ3663905.1"/>
    </source>
</evidence>
<evidence type="ECO:0000313" key="5">
    <source>
        <dbReference type="Proteomes" id="UP001168821"/>
    </source>
</evidence>
<dbReference type="SFLD" id="SFLDG01153">
    <property type="entry name" value="Main.4:_Theta-like"/>
    <property type="match status" value="1"/>
</dbReference>
<dbReference type="Proteomes" id="UP001168821">
    <property type="component" value="Unassembled WGS sequence"/>
</dbReference>
<sequence>MAPTLYITPASPPVRSVLMAAKTIGLNLDLQQVNLFKEEHKTPKFLKMNPQHSVPTLVDDDGFVLWDSHAIMAYLVSKYATSDSLYPSDIKSRALVDQRLHFDSGVAFTTLTQILQPMIFQGKKNIDQKDVDSAREVYSFVETFLEGRQWIAGDSVTIADFSFISSLTSFNVAVKIEECKYPKLAGYLKRAECLPGYEANKEGLEAFIAILKPLLK</sequence>
<evidence type="ECO:0000256" key="1">
    <source>
        <dbReference type="ARBA" id="ARBA00011738"/>
    </source>
</evidence>
<dbReference type="SFLD" id="SFLDS00019">
    <property type="entry name" value="Glutathione_Transferase_(cytos"/>
    <property type="match status" value="1"/>
</dbReference>
<dbReference type="InterPro" id="IPR004045">
    <property type="entry name" value="Glutathione_S-Trfase_N"/>
</dbReference>
<accession>A0AA38MMR4</accession>
<proteinExistence type="predicted"/>
<dbReference type="SUPFAM" id="SSF52833">
    <property type="entry name" value="Thioredoxin-like"/>
    <property type="match status" value="1"/>
</dbReference>
<dbReference type="InterPro" id="IPR036249">
    <property type="entry name" value="Thioredoxin-like_sf"/>
</dbReference>
<dbReference type="GO" id="GO:0004364">
    <property type="term" value="F:glutathione transferase activity"/>
    <property type="evidence" value="ECO:0007669"/>
    <property type="project" value="TreeGrafter"/>
</dbReference>
<dbReference type="PROSITE" id="PS50405">
    <property type="entry name" value="GST_CTER"/>
    <property type="match status" value="1"/>
</dbReference>
<dbReference type="InterPro" id="IPR010987">
    <property type="entry name" value="Glutathione-S-Trfase_C-like"/>
</dbReference>
<name>A0AA38MMR4_9CUCU</name>